<dbReference type="Proteomes" id="UP000005435">
    <property type="component" value="Chromosome"/>
</dbReference>
<dbReference type="KEGG" id="ccl:Clocl_3608"/>
<evidence type="ECO:0008006" key="4">
    <source>
        <dbReference type="Google" id="ProtNLM"/>
    </source>
</evidence>
<reference evidence="3" key="1">
    <citation type="submission" date="2011-12" db="EMBL/GenBank/DDBJ databases">
        <title>Complete sequence of Clostridium clariflavum DSM 19732.</title>
        <authorList>
            <consortium name="US DOE Joint Genome Institute"/>
            <person name="Lucas S."/>
            <person name="Han J."/>
            <person name="Lapidus A."/>
            <person name="Cheng J.-F."/>
            <person name="Goodwin L."/>
            <person name="Pitluck S."/>
            <person name="Peters L."/>
            <person name="Teshima H."/>
            <person name="Detter J.C."/>
            <person name="Han C."/>
            <person name="Tapia R."/>
            <person name="Land M."/>
            <person name="Hauser L."/>
            <person name="Kyrpides N."/>
            <person name="Ivanova N."/>
            <person name="Pagani I."/>
            <person name="Kitzmiller T."/>
            <person name="Lynd L."/>
            <person name="Izquierdo J."/>
            <person name="Woyke T."/>
        </authorList>
    </citation>
    <scope>NUCLEOTIDE SEQUENCE [LARGE SCALE GENOMIC DNA]</scope>
    <source>
        <strain evidence="3">DSM 19732 / NBRC 101661 / EBR45</strain>
    </source>
</reference>
<feature type="signal peptide" evidence="1">
    <location>
        <begin position="1"/>
        <end position="26"/>
    </location>
</feature>
<evidence type="ECO:0000313" key="2">
    <source>
        <dbReference type="EMBL" id="AEV70079.1"/>
    </source>
</evidence>
<protein>
    <recommendedName>
        <fullName evidence="4">Lipoprotein</fullName>
    </recommendedName>
</protein>
<dbReference type="AlphaFoldDB" id="G8LZB7"/>
<keyword evidence="3" id="KW-1185">Reference proteome</keyword>
<dbReference type="RefSeq" id="WP_014256605.1">
    <property type="nucleotide sequence ID" value="NC_016627.1"/>
</dbReference>
<proteinExistence type="predicted"/>
<evidence type="ECO:0000256" key="1">
    <source>
        <dbReference type="SAM" id="SignalP"/>
    </source>
</evidence>
<accession>G8LZB7</accession>
<dbReference type="HOGENOM" id="CLU_1154837_0_0_9"/>
<name>G8LZB7_ACECE</name>
<gene>
    <name evidence="2" type="ordered locus">Clocl_3608</name>
</gene>
<feature type="chain" id="PRO_5003510952" description="Lipoprotein" evidence="1">
    <location>
        <begin position="27"/>
        <end position="240"/>
    </location>
</feature>
<evidence type="ECO:0000313" key="3">
    <source>
        <dbReference type="Proteomes" id="UP000005435"/>
    </source>
</evidence>
<dbReference type="EMBL" id="CP003065">
    <property type="protein sequence ID" value="AEV70079.1"/>
    <property type="molecule type" value="Genomic_DNA"/>
</dbReference>
<reference evidence="2 3" key="2">
    <citation type="journal article" date="2012" name="Stand. Genomic Sci.">
        <title>Complete Genome Sequence of Clostridium clariflavum DSM 19732.</title>
        <authorList>
            <person name="Izquierdo J.A."/>
            <person name="Goodwin L."/>
            <person name="Davenport K.W."/>
            <person name="Teshima H."/>
            <person name="Bruce D."/>
            <person name="Detter C."/>
            <person name="Tapia R."/>
            <person name="Han S."/>
            <person name="Land M."/>
            <person name="Hauser L."/>
            <person name="Jeffries C.D."/>
            <person name="Han J."/>
            <person name="Pitluck S."/>
            <person name="Nolan M."/>
            <person name="Chen A."/>
            <person name="Huntemann M."/>
            <person name="Mavromatis K."/>
            <person name="Mikhailova N."/>
            <person name="Liolios K."/>
            <person name="Woyke T."/>
            <person name="Lynd L.R."/>
        </authorList>
    </citation>
    <scope>NUCLEOTIDE SEQUENCE [LARGE SCALE GENOMIC DNA]</scope>
    <source>
        <strain evidence="3">DSM 19732 / NBRC 101661 / EBR45</strain>
    </source>
</reference>
<keyword evidence="1" id="KW-0732">Signal</keyword>
<sequence length="240" mass="27366" precursor="true">MKLFKKNMILFLACSLLFLVACPFNIDEPVAIDEEDTSIKTINTINGGETPLATIGEGDTYVTATYKDFDIICVDRLPLVVKSVEDLKLAIEESTSQKVSDMHYDPAINLSSIDYFYVPTAEFDNHELFQIEVLKYYIIYYYLPKDIIKSSQPFFDYDTGIKIMFSRKPVKDDPLTPIVKQTGISLTEDNILYDKNRNNAFFAAGDTCMSITVPDELNDYNYLKNLGLAEKVYVTKDKQE</sequence>
<dbReference type="PROSITE" id="PS51257">
    <property type="entry name" value="PROKAR_LIPOPROTEIN"/>
    <property type="match status" value="1"/>
</dbReference>
<organism evidence="2 3">
    <name type="scientific">Acetivibrio clariflavus (strain DSM 19732 / NBRC 101661 / EBR45)</name>
    <name type="common">Clostridium clariflavum</name>
    <dbReference type="NCBI Taxonomy" id="720554"/>
    <lineage>
        <taxon>Bacteria</taxon>
        <taxon>Bacillati</taxon>
        <taxon>Bacillota</taxon>
        <taxon>Clostridia</taxon>
        <taxon>Eubacteriales</taxon>
        <taxon>Oscillospiraceae</taxon>
        <taxon>Acetivibrio</taxon>
    </lineage>
</organism>